<comment type="subcellular location">
    <subcellularLocation>
        <location evidence="1">Mitochondrion inner membrane</location>
        <topology evidence="1">Peripheral membrane protein</topology>
        <orientation evidence="1">Intermembrane side</orientation>
    </subcellularLocation>
</comment>
<dbReference type="GO" id="GO:0005743">
    <property type="term" value="C:mitochondrial inner membrane"/>
    <property type="evidence" value="ECO:0007669"/>
    <property type="project" value="UniProtKB-SubCell"/>
</dbReference>
<dbReference type="InterPro" id="IPR004217">
    <property type="entry name" value="Tim10-like"/>
</dbReference>
<keyword evidence="1" id="KW-0472">Membrane</keyword>
<keyword evidence="1" id="KW-0653">Protein transport</keyword>
<comment type="domain">
    <text evidence="1">The twin CX3C motif contains 4 conserved Cys residues that form 2 disulfide bonds in the mitochondrial intermembrane space.</text>
</comment>
<evidence type="ECO:0000313" key="3">
    <source>
        <dbReference type="EMBL" id="JAC93095.1"/>
    </source>
</evidence>
<dbReference type="SUPFAM" id="SSF144122">
    <property type="entry name" value="Tim10-like"/>
    <property type="match status" value="1"/>
</dbReference>
<dbReference type="Pfam" id="PF02953">
    <property type="entry name" value="zf-Tim10_DDP"/>
    <property type="match status" value="1"/>
</dbReference>
<keyword evidence="1" id="KW-0143">Chaperone</keyword>
<evidence type="ECO:0000259" key="2">
    <source>
        <dbReference type="Pfam" id="PF02953"/>
    </source>
</evidence>
<dbReference type="GO" id="GO:0015031">
    <property type="term" value="P:protein transport"/>
    <property type="evidence" value="ECO:0007669"/>
    <property type="project" value="UniProtKB-KW"/>
</dbReference>
<evidence type="ECO:0000256" key="1">
    <source>
        <dbReference type="RuleBase" id="RU367043"/>
    </source>
</evidence>
<dbReference type="EMBL" id="GBIH01001615">
    <property type="protein sequence ID" value="JAC93095.1"/>
    <property type="molecule type" value="mRNA"/>
</dbReference>
<keyword evidence="1" id="KW-1015">Disulfide bond</keyword>
<name>A0A090XCQ4_IXORI</name>
<feature type="domain" description="Tim10-like" evidence="2">
    <location>
        <begin position="16"/>
        <end position="67"/>
    </location>
</feature>
<proteinExistence type="evidence at transcript level"/>
<keyword evidence="1" id="KW-0813">Transport</keyword>
<protein>
    <recommendedName>
        <fullName evidence="1">Mitochondrial import inner membrane translocase subunit</fullName>
    </recommendedName>
</protein>
<organism evidence="3">
    <name type="scientific">Ixodes ricinus</name>
    <name type="common">Common tick</name>
    <name type="synonym">Acarus ricinus</name>
    <dbReference type="NCBI Taxonomy" id="34613"/>
    <lineage>
        <taxon>Eukaryota</taxon>
        <taxon>Metazoa</taxon>
        <taxon>Ecdysozoa</taxon>
        <taxon>Arthropoda</taxon>
        <taxon>Chelicerata</taxon>
        <taxon>Arachnida</taxon>
        <taxon>Acari</taxon>
        <taxon>Parasitiformes</taxon>
        <taxon>Ixodida</taxon>
        <taxon>Ixodoidea</taxon>
        <taxon>Ixodidae</taxon>
        <taxon>Ixodinae</taxon>
        <taxon>Ixodes</taxon>
    </lineage>
</organism>
<keyword evidence="1" id="KW-0811">Translocation</keyword>
<accession>A0A090XCQ4</accession>
<comment type="function">
    <text evidence="1">Mitochondrial intermembrane chaperone that participates in the import and insertion of some multi-pass transmembrane proteins into the mitochondrial inner membrane. Also required for the transfer of beta-barrel precursors from the TOM complex to the sorting and assembly machinery (SAM complex) of the outer membrane. Acts as a chaperone-like protein that protects the hydrophobic precursors from aggregation and guide them through the mitochondrial intermembrane space.</text>
</comment>
<comment type="subunit">
    <text evidence="1">Heterohexamer.</text>
</comment>
<comment type="similarity">
    <text evidence="1">Belongs to the small Tim family.</text>
</comment>
<dbReference type="Gene3D" id="1.10.287.810">
    <property type="entry name" value="Mitochondrial import inner membrane translocase subunit tim13 like domains"/>
    <property type="match status" value="1"/>
</dbReference>
<dbReference type="AlphaFoldDB" id="A0A090XCQ4"/>
<reference evidence="3" key="1">
    <citation type="journal article" date="2015" name="PLoS Negl. Trop. Dis.">
        <title>Deep Sequencing Analysis of the Ixodes ricinus Haemocytome.</title>
        <authorList>
            <person name="Kotsyfakis M."/>
            <person name="Kopacek P."/>
            <person name="Franta Z."/>
            <person name="Pedra J.H."/>
            <person name="Ribeiro J.M."/>
        </authorList>
    </citation>
    <scope>NUCLEOTIDE SEQUENCE</scope>
</reference>
<dbReference type="InterPro" id="IPR035427">
    <property type="entry name" value="Tim10-like_dom_sf"/>
</dbReference>
<feature type="non-terminal residue" evidence="3">
    <location>
        <position position="1"/>
    </location>
</feature>
<keyword evidence="1" id="KW-0999">Mitochondrion inner membrane</keyword>
<keyword evidence="1" id="KW-0496">Mitochondrion</keyword>
<sequence length="137" mass="15336">ESDDAGAGVDREMQAFLAVEQQKAQFQAQVHRPNEICWDKCVDKPNTKLDGRTETCLSNCVERFHRHLPLHHQPLRASLPFRGRSAGRHVGTPDGTGGFKWTDSALSRVRPHHARGVRPSPRATCSRLTLGCWDVCN</sequence>